<dbReference type="PANTHER" id="PTHR46825">
    <property type="entry name" value="D-ALANYL-D-ALANINE-CARBOXYPEPTIDASE/ENDOPEPTIDASE AMPH"/>
    <property type="match status" value="1"/>
</dbReference>
<reference evidence="3 4" key="1">
    <citation type="submission" date="2016-11" db="EMBL/GenBank/DDBJ databases">
        <title>Trade-off between light-utilization and light-protection in marine flavobacteria.</title>
        <authorList>
            <person name="Kumagai Y."/>
        </authorList>
    </citation>
    <scope>NUCLEOTIDE SEQUENCE [LARGE SCALE GENOMIC DNA]</scope>
    <source>
        <strain evidence="3 4">ATCC 700397</strain>
    </source>
</reference>
<sequence>MNKIWCLLFLASLLSVNALYSQSKGDKYQEILEKAHDSGLPSITTIVQSPGEKEWRGKSGVGNIENAIPIDINQTFRLASISKIFTSIVILQLVDENKVKLTDSISKYLDAETQTKIPNVNTITILHLLSHSSGIYSFTENNRFWKECYLNGGMSRTWRPNEILRYIENKKPVSKPLEPFSKKLYSNTNYILLGMIIERITNNTLNMEYQNRIFTPLKMNDTFLEGYDSQGRKPVDSYAVANSSILKSAVKKKDIQKVNGSQFINLSQEYEQYNSWAWAAGGISSNLNDLALFFSAIRNHELLSSDTQKVLFLLNSSKDKGIAFFGGTGGSDGIQATMLHLMPSDVVIIILINSSGNEKNNLSSVFAELFKIASNKK</sequence>
<dbReference type="EMBL" id="MQUA01000013">
    <property type="protein sequence ID" value="PQB07260.1"/>
    <property type="molecule type" value="Genomic_DNA"/>
</dbReference>
<comment type="caution">
    <text evidence="3">The sequence shown here is derived from an EMBL/GenBank/DDBJ whole genome shotgun (WGS) entry which is preliminary data.</text>
</comment>
<protein>
    <recommendedName>
        <fullName evidence="2">Beta-lactamase-related domain-containing protein</fullName>
    </recommendedName>
</protein>
<dbReference type="InterPro" id="IPR001466">
    <property type="entry name" value="Beta-lactam-related"/>
</dbReference>
<evidence type="ECO:0000313" key="3">
    <source>
        <dbReference type="EMBL" id="PQB07260.1"/>
    </source>
</evidence>
<dbReference type="AlphaFoldDB" id="A0A2S7KXB1"/>
<accession>A0A2S7KXB1</accession>
<feature type="chain" id="PRO_5015652046" description="Beta-lactamase-related domain-containing protein" evidence="1">
    <location>
        <begin position="22"/>
        <end position="377"/>
    </location>
</feature>
<dbReference type="InterPro" id="IPR012338">
    <property type="entry name" value="Beta-lactam/transpept-like"/>
</dbReference>
<dbReference type="SUPFAM" id="SSF56601">
    <property type="entry name" value="beta-lactamase/transpeptidase-like"/>
    <property type="match status" value="1"/>
</dbReference>
<evidence type="ECO:0000256" key="1">
    <source>
        <dbReference type="SAM" id="SignalP"/>
    </source>
</evidence>
<gene>
    <name evidence="3" type="ORF">BST83_08905</name>
</gene>
<dbReference type="Pfam" id="PF00144">
    <property type="entry name" value="Beta-lactamase"/>
    <property type="match status" value="1"/>
</dbReference>
<feature type="domain" description="Beta-lactamase-related" evidence="2">
    <location>
        <begin position="37"/>
        <end position="318"/>
    </location>
</feature>
<proteinExistence type="predicted"/>
<keyword evidence="4" id="KW-1185">Reference proteome</keyword>
<evidence type="ECO:0000259" key="2">
    <source>
        <dbReference type="Pfam" id="PF00144"/>
    </source>
</evidence>
<dbReference type="OrthoDB" id="9793489at2"/>
<name>A0A2S7KXB1_9FLAO</name>
<dbReference type="PANTHER" id="PTHR46825:SF7">
    <property type="entry name" value="D-ALANYL-D-ALANINE CARBOXYPEPTIDASE"/>
    <property type="match status" value="1"/>
</dbReference>
<dbReference type="RefSeq" id="WP_104809492.1">
    <property type="nucleotide sequence ID" value="NZ_MQUA01000013.1"/>
</dbReference>
<dbReference type="InterPro" id="IPR050491">
    <property type="entry name" value="AmpC-like"/>
</dbReference>
<organism evidence="3 4">
    <name type="scientific">Polaribacter filamentus</name>
    <dbReference type="NCBI Taxonomy" id="53483"/>
    <lineage>
        <taxon>Bacteria</taxon>
        <taxon>Pseudomonadati</taxon>
        <taxon>Bacteroidota</taxon>
        <taxon>Flavobacteriia</taxon>
        <taxon>Flavobacteriales</taxon>
        <taxon>Flavobacteriaceae</taxon>
    </lineage>
</organism>
<dbReference type="Gene3D" id="3.40.710.10">
    <property type="entry name" value="DD-peptidase/beta-lactamase superfamily"/>
    <property type="match status" value="1"/>
</dbReference>
<feature type="signal peptide" evidence="1">
    <location>
        <begin position="1"/>
        <end position="21"/>
    </location>
</feature>
<keyword evidence="1" id="KW-0732">Signal</keyword>
<dbReference type="Proteomes" id="UP000239522">
    <property type="component" value="Unassembled WGS sequence"/>
</dbReference>
<evidence type="ECO:0000313" key="4">
    <source>
        <dbReference type="Proteomes" id="UP000239522"/>
    </source>
</evidence>